<accession>A0ABS1KRZ1</accession>
<comment type="caution">
    <text evidence="1">The sequence shown here is derived from an EMBL/GenBank/DDBJ whole genome shotgun (WGS) entry which is preliminary data.</text>
</comment>
<organism evidence="1 2">
    <name type="scientific">Chryseolinea lacunae</name>
    <dbReference type="NCBI Taxonomy" id="2801331"/>
    <lineage>
        <taxon>Bacteria</taxon>
        <taxon>Pseudomonadati</taxon>
        <taxon>Bacteroidota</taxon>
        <taxon>Cytophagia</taxon>
        <taxon>Cytophagales</taxon>
        <taxon>Fulvivirgaceae</taxon>
        <taxon>Chryseolinea</taxon>
    </lineage>
</organism>
<dbReference type="InterPro" id="IPR036922">
    <property type="entry name" value="Rieske_2Fe-2S_sf"/>
</dbReference>
<sequence>MNIQTLPNSVWSWRWFHGLLFVCVLGCSQDTSDDAIPYVPFADIVVNLNLPENTVLRSKGGYRYIDGGVRGIILYCNGANSYFAYERNCSFHPNEACATVNVDASTLFMTDPCCGSQFDFATGNPQGGSAWRPLRRYQTSLSLSELIITDNAIQ</sequence>
<proteinExistence type="predicted"/>
<dbReference type="RefSeq" id="WP_202010251.1">
    <property type="nucleotide sequence ID" value="NZ_JAERRB010000004.1"/>
</dbReference>
<keyword evidence="2" id="KW-1185">Reference proteome</keyword>
<evidence type="ECO:0000313" key="1">
    <source>
        <dbReference type="EMBL" id="MBL0742229.1"/>
    </source>
</evidence>
<protein>
    <recommendedName>
        <fullName evidence="3">Rieske domain-containing protein</fullName>
    </recommendedName>
</protein>
<dbReference type="Proteomes" id="UP000613030">
    <property type="component" value="Unassembled WGS sequence"/>
</dbReference>
<dbReference type="EMBL" id="JAERRB010000004">
    <property type="protein sequence ID" value="MBL0742229.1"/>
    <property type="molecule type" value="Genomic_DNA"/>
</dbReference>
<evidence type="ECO:0000313" key="2">
    <source>
        <dbReference type="Proteomes" id="UP000613030"/>
    </source>
</evidence>
<name>A0ABS1KRZ1_9BACT</name>
<reference evidence="1 2" key="1">
    <citation type="submission" date="2021-01" db="EMBL/GenBank/DDBJ databases">
        <title>Chryseolinea sp. Jin1 Genome sequencing and assembly.</title>
        <authorList>
            <person name="Kim I."/>
        </authorList>
    </citation>
    <scope>NUCLEOTIDE SEQUENCE [LARGE SCALE GENOMIC DNA]</scope>
    <source>
        <strain evidence="1 2">Jin1</strain>
    </source>
</reference>
<evidence type="ECO:0008006" key="3">
    <source>
        <dbReference type="Google" id="ProtNLM"/>
    </source>
</evidence>
<dbReference type="Gene3D" id="2.102.10.10">
    <property type="entry name" value="Rieske [2Fe-2S] iron-sulphur domain"/>
    <property type="match status" value="1"/>
</dbReference>
<gene>
    <name evidence="1" type="ORF">JI741_13450</name>
</gene>